<proteinExistence type="predicted"/>
<gene>
    <name evidence="2" type="ORF">PDUR_27305</name>
</gene>
<dbReference type="Gene3D" id="3.30.200.20">
    <property type="entry name" value="Phosphorylase Kinase, domain 1"/>
    <property type="match status" value="1"/>
</dbReference>
<dbReference type="SUPFAM" id="SSF56112">
    <property type="entry name" value="Protein kinase-like (PK-like)"/>
    <property type="match status" value="1"/>
</dbReference>
<evidence type="ECO:0000313" key="3">
    <source>
        <dbReference type="Proteomes" id="UP000029409"/>
    </source>
</evidence>
<evidence type="ECO:0000313" key="2">
    <source>
        <dbReference type="EMBL" id="AIQ15158.1"/>
    </source>
</evidence>
<dbReference type="Proteomes" id="UP000029409">
    <property type="component" value="Chromosome"/>
</dbReference>
<dbReference type="AlphaFoldDB" id="A0A089HXQ5"/>
<sequence length="323" mass="36483">MNHLLTATEALKSYAIHVDTIQLIGQSGNIVYKVTDSDKHTYSLHLNKSKNDALDSKWTSYDALKSQLQWVDALAAETDLVVPFSHKNMDGEPITKINGVLCTLTSWLEGENKSHISTKEDAENIGTMIAKIHKHSSGWRTPDGFSRPAYDSSAIVSVLGQLDQASGFSFNEKTLRVLKEAGNKLIRFLDSQDKKNGMWGMIHADLICPNILFHNQEVRPIDFGACGFGFYLRDIALLFAFTPLELREAVFESYSKCFPLQGNYVKLTEAFFVAAQMESLNFLLRIPEASEWVPTTFDKLTNREFTSFLMDEHFLFSGEPFWC</sequence>
<evidence type="ECO:0000259" key="1">
    <source>
        <dbReference type="Pfam" id="PF01636"/>
    </source>
</evidence>
<name>A0A089HXQ5_PAEDU</name>
<dbReference type="Pfam" id="PF01636">
    <property type="entry name" value="APH"/>
    <property type="match status" value="1"/>
</dbReference>
<dbReference type="InterPro" id="IPR011009">
    <property type="entry name" value="Kinase-like_dom_sf"/>
</dbReference>
<dbReference type="Gene3D" id="3.90.1200.10">
    <property type="match status" value="1"/>
</dbReference>
<accession>A0A089HXQ5</accession>
<reference evidence="2 3" key="1">
    <citation type="submission" date="2014-08" db="EMBL/GenBank/DDBJ databases">
        <title>Comparative genomics of the Paenibacillus odorifer group.</title>
        <authorList>
            <person name="den Bakker H.C."/>
            <person name="Tsai Y.-C."/>
            <person name="Martin N."/>
            <person name="Korlach J."/>
            <person name="Wiedmann M."/>
        </authorList>
    </citation>
    <scope>NUCLEOTIDE SEQUENCE [LARGE SCALE GENOMIC DNA]</scope>
    <source>
        <strain evidence="2 3">DSM 1735</strain>
    </source>
</reference>
<protein>
    <recommendedName>
        <fullName evidence="1">Aminoglycoside phosphotransferase domain-containing protein</fullName>
    </recommendedName>
</protein>
<dbReference type="eggNOG" id="COG2334">
    <property type="taxonomic scope" value="Bacteria"/>
</dbReference>
<dbReference type="EMBL" id="CP009288">
    <property type="protein sequence ID" value="AIQ15158.1"/>
    <property type="molecule type" value="Genomic_DNA"/>
</dbReference>
<keyword evidence="3" id="KW-1185">Reference proteome</keyword>
<feature type="domain" description="Aminoglycoside phosphotransferase" evidence="1">
    <location>
        <begin position="31"/>
        <end position="254"/>
    </location>
</feature>
<dbReference type="InterPro" id="IPR002575">
    <property type="entry name" value="Aminoglycoside_PTrfase"/>
</dbReference>
<dbReference type="KEGG" id="pdu:PDUR_27305"/>
<dbReference type="RefSeq" id="WP_042208836.1">
    <property type="nucleotide sequence ID" value="NZ_CP009288.1"/>
</dbReference>
<organism evidence="2 3">
    <name type="scientific">Paenibacillus durus</name>
    <name type="common">Paenibacillus azotofixans</name>
    <dbReference type="NCBI Taxonomy" id="44251"/>
    <lineage>
        <taxon>Bacteria</taxon>
        <taxon>Bacillati</taxon>
        <taxon>Bacillota</taxon>
        <taxon>Bacilli</taxon>
        <taxon>Bacillales</taxon>
        <taxon>Paenibacillaceae</taxon>
        <taxon>Paenibacillus</taxon>
    </lineage>
</organism>